<protein>
    <recommendedName>
        <fullName evidence="9">Bax inhibitor 1</fullName>
    </recommendedName>
</protein>
<dbReference type="GO" id="GO:0016020">
    <property type="term" value="C:membrane"/>
    <property type="evidence" value="ECO:0007669"/>
    <property type="project" value="UniProtKB-SubCell"/>
</dbReference>
<evidence type="ECO:0000313" key="8">
    <source>
        <dbReference type="Proteomes" id="UP001162131"/>
    </source>
</evidence>
<keyword evidence="8" id="KW-1185">Reference proteome</keyword>
<evidence type="ECO:0000256" key="6">
    <source>
        <dbReference type="RuleBase" id="RU004379"/>
    </source>
</evidence>
<comment type="similarity">
    <text evidence="2 6">Belongs to the BI1 family.</text>
</comment>
<organism evidence="7 8">
    <name type="scientific">Blepharisma stoltei</name>
    <dbReference type="NCBI Taxonomy" id="1481888"/>
    <lineage>
        <taxon>Eukaryota</taxon>
        <taxon>Sar</taxon>
        <taxon>Alveolata</taxon>
        <taxon>Ciliophora</taxon>
        <taxon>Postciliodesmatophora</taxon>
        <taxon>Heterotrichea</taxon>
        <taxon>Heterotrichida</taxon>
        <taxon>Blepharismidae</taxon>
        <taxon>Blepharisma</taxon>
    </lineage>
</organism>
<evidence type="ECO:0000256" key="1">
    <source>
        <dbReference type="ARBA" id="ARBA00004141"/>
    </source>
</evidence>
<proteinExistence type="inferred from homology"/>
<dbReference type="Proteomes" id="UP001162131">
    <property type="component" value="Unassembled WGS sequence"/>
</dbReference>
<evidence type="ECO:0000256" key="5">
    <source>
        <dbReference type="ARBA" id="ARBA00023136"/>
    </source>
</evidence>
<evidence type="ECO:0008006" key="9">
    <source>
        <dbReference type="Google" id="ProtNLM"/>
    </source>
</evidence>
<feature type="transmembrane region" description="Helical" evidence="6">
    <location>
        <begin position="111"/>
        <end position="131"/>
    </location>
</feature>
<feature type="transmembrane region" description="Helical" evidence="6">
    <location>
        <begin position="85"/>
        <end position="105"/>
    </location>
</feature>
<dbReference type="AlphaFoldDB" id="A0AAU9JFQ0"/>
<comment type="subcellular location">
    <subcellularLocation>
        <location evidence="1">Membrane</location>
        <topology evidence="1">Multi-pass membrane protein</topology>
    </subcellularLocation>
</comment>
<feature type="transmembrane region" description="Helical" evidence="6">
    <location>
        <begin position="167"/>
        <end position="186"/>
    </location>
</feature>
<gene>
    <name evidence="7" type="ORF">BSTOLATCC_MIC37834</name>
</gene>
<dbReference type="InterPro" id="IPR006214">
    <property type="entry name" value="Bax_inhibitor_1-related"/>
</dbReference>
<comment type="caution">
    <text evidence="7">The sequence shown here is derived from an EMBL/GenBank/DDBJ whole genome shotgun (WGS) entry which is preliminary data.</text>
</comment>
<evidence type="ECO:0000256" key="3">
    <source>
        <dbReference type="ARBA" id="ARBA00022692"/>
    </source>
</evidence>
<feature type="transmembrane region" description="Helical" evidence="6">
    <location>
        <begin position="138"/>
        <end position="161"/>
    </location>
</feature>
<feature type="transmembrane region" description="Helical" evidence="6">
    <location>
        <begin position="206"/>
        <end position="225"/>
    </location>
</feature>
<accession>A0AAU9JFQ0</accession>
<dbReference type="Pfam" id="PF01027">
    <property type="entry name" value="Bax1-I"/>
    <property type="match status" value="1"/>
</dbReference>
<feature type="transmembrane region" description="Helical" evidence="6">
    <location>
        <begin position="56"/>
        <end position="73"/>
    </location>
</feature>
<dbReference type="EMBL" id="CAJZBQ010000037">
    <property type="protein sequence ID" value="CAG9325088.1"/>
    <property type="molecule type" value="Genomic_DNA"/>
</dbReference>
<keyword evidence="3 6" id="KW-0812">Transmembrane</keyword>
<evidence type="ECO:0000313" key="7">
    <source>
        <dbReference type="EMBL" id="CAG9325088.1"/>
    </source>
</evidence>
<sequence length="236" mass="26090">MSSSFFSYESYDAPNLFEFKDLSASTKRVLSKVYSNLALLAGSCALGALGNIFMHIGGQFTGFASLICLLCFLNADQKSIWRFPLLLLFGFLDGVSIGPLINLALHVDPSILITALFATFGIFVSFSLAALKADKRRFLYLGGILGTSTLFIMICSLLGMIGLASNFMFNVQLYLGLLVFCGYVIYDTQLIIYQIEIGNKDDLAHAMHLFVDLVAIFVRILIILMKNADKEKKDKK</sequence>
<keyword evidence="4 6" id="KW-1133">Transmembrane helix</keyword>
<evidence type="ECO:0000256" key="4">
    <source>
        <dbReference type="ARBA" id="ARBA00022989"/>
    </source>
</evidence>
<keyword evidence="5 6" id="KW-0472">Membrane</keyword>
<dbReference type="PANTHER" id="PTHR23291">
    <property type="entry name" value="BAX INHIBITOR-RELATED"/>
    <property type="match status" value="1"/>
</dbReference>
<reference evidence="7" key="1">
    <citation type="submission" date="2021-09" db="EMBL/GenBank/DDBJ databases">
        <authorList>
            <consortium name="AG Swart"/>
            <person name="Singh M."/>
            <person name="Singh A."/>
            <person name="Seah K."/>
            <person name="Emmerich C."/>
        </authorList>
    </citation>
    <scope>NUCLEOTIDE SEQUENCE</scope>
    <source>
        <strain evidence="7">ATCC30299</strain>
    </source>
</reference>
<dbReference type="PANTHER" id="PTHR23291:SF32">
    <property type="entry name" value="BAX INHIBITOR 1"/>
    <property type="match status" value="1"/>
</dbReference>
<evidence type="ECO:0000256" key="2">
    <source>
        <dbReference type="ARBA" id="ARBA00010350"/>
    </source>
</evidence>
<name>A0AAU9JFQ0_9CILI</name>